<dbReference type="Proteomes" id="UP001165498">
    <property type="component" value="Unassembled WGS sequence"/>
</dbReference>
<sequence>MLLGTSGGVHDSIRDLGFGIRFFGDGRCGISLVAARPPSSMQHHGSRPAHTGWPRDLSAAALTRKEKVQPVAKLYAASLFATRHAAEHLAGLLGASHASVYNDLKQAHSAGA</sequence>
<dbReference type="Pfam" id="PF13309">
    <property type="entry name" value="HTH_22"/>
    <property type="match status" value="1"/>
</dbReference>
<protein>
    <submittedName>
        <fullName evidence="2">Helix-turn-helix domain-containing protein</fullName>
    </submittedName>
</protein>
<organism evidence="2 3">
    <name type="scientific">Tahibacter harae</name>
    <dbReference type="NCBI Taxonomy" id="2963937"/>
    <lineage>
        <taxon>Bacteria</taxon>
        <taxon>Pseudomonadati</taxon>
        <taxon>Pseudomonadota</taxon>
        <taxon>Gammaproteobacteria</taxon>
        <taxon>Lysobacterales</taxon>
        <taxon>Rhodanobacteraceae</taxon>
        <taxon>Tahibacter</taxon>
    </lineage>
</organism>
<keyword evidence="3" id="KW-1185">Reference proteome</keyword>
<dbReference type="InterPro" id="IPR039445">
    <property type="entry name" value="DauR-like_HTH"/>
</dbReference>
<feature type="domain" description="Transcriptional regulator DauR-like HTH" evidence="1">
    <location>
        <begin position="56"/>
        <end position="105"/>
    </location>
</feature>
<accession>A0ABT1QRF4</accession>
<dbReference type="EMBL" id="JANFQO010000007">
    <property type="protein sequence ID" value="MCQ4164887.1"/>
    <property type="molecule type" value="Genomic_DNA"/>
</dbReference>
<evidence type="ECO:0000313" key="2">
    <source>
        <dbReference type="EMBL" id="MCQ4164887.1"/>
    </source>
</evidence>
<evidence type="ECO:0000313" key="3">
    <source>
        <dbReference type="Proteomes" id="UP001165498"/>
    </source>
</evidence>
<name>A0ABT1QRF4_9GAMM</name>
<proteinExistence type="predicted"/>
<comment type="caution">
    <text evidence="2">The sequence shown here is derived from an EMBL/GenBank/DDBJ whole genome shotgun (WGS) entry which is preliminary data.</text>
</comment>
<reference evidence="2" key="1">
    <citation type="submission" date="2022-07" db="EMBL/GenBank/DDBJ databases">
        <title>Tahibacter sp., a new gammaproteobacterium isolated from the silt sample collected at pig farm.</title>
        <authorList>
            <person name="Chen H."/>
        </authorList>
    </citation>
    <scope>NUCLEOTIDE SEQUENCE</scope>
    <source>
        <strain evidence="2">P2K</strain>
    </source>
</reference>
<evidence type="ECO:0000259" key="1">
    <source>
        <dbReference type="Pfam" id="PF13309"/>
    </source>
</evidence>
<dbReference type="RefSeq" id="WP_255913876.1">
    <property type="nucleotide sequence ID" value="NZ_JANFQO010000007.1"/>
</dbReference>
<gene>
    <name evidence="2" type="ORF">NM961_09220</name>
</gene>